<sequence>MPTLALPDCRNARDLAGTPLPGGRAVEPGALLRSDNHDRLTPEGVAAVRALGVARIVDLRHRWEAEAFPSPFRGDPVYRNVPMEGEDTDLAAVDDGRVLLDRFPAETAAAFGAVAKAPPGPVLVHCHAGRDRTGTLIALLLAVAGADAAAIADDYALTPGAERGAMIGLLDHLDRRYGGARAYLAGAGVSAAQLDAAVLRLGG</sequence>
<proteinExistence type="inferred from homology"/>
<dbReference type="Proteomes" id="UP000305792">
    <property type="component" value="Unassembled WGS sequence"/>
</dbReference>
<dbReference type="GO" id="GO:0004721">
    <property type="term" value="F:phosphoprotein phosphatase activity"/>
    <property type="evidence" value="ECO:0007669"/>
    <property type="project" value="InterPro"/>
</dbReference>
<comment type="similarity">
    <text evidence="1">Belongs to the protein-tyrosine phosphatase family.</text>
</comment>
<dbReference type="InterPro" id="IPR029021">
    <property type="entry name" value="Prot-tyrosine_phosphatase-like"/>
</dbReference>
<accession>A0A4S8PBM8</accession>
<evidence type="ECO:0000259" key="2">
    <source>
        <dbReference type="PROSITE" id="PS50056"/>
    </source>
</evidence>
<protein>
    <submittedName>
        <fullName evidence="3">Tyrosine-protein phosphatase</fullName>
    </submittedName>
</protein>
<dbReference type="AlphaFoldDB" id="A0A4S8PBM8"/>
<dbReference type="PANTHER" id="PTHR31126">
    <property type="entry name" value="TYROSINE-PROTEIN PHOSPHATASE"/>
    <property type="match status" value="1"/>
</dbReference>
<keyword evidence="4" id="KW-1185">Reference proteome</keyword>
<reference evidence="3 4" key="1">
    <citation type="journal article" date="2018" name="Int. J. Syst. Evol. Microbiol.">
        <title>Glycomyces paridis sp. nov., isolated from the medicinal plant Paris polyphylla.</title>
        <authorList>
            <person name="Fang X.M."/>
            <person name="Bai J.L."/>
            <person name="Su J."/>
            <person name="Zhao L.L."/>
            <person name="Liu H.Y."/>
            <person name="Ma B.P."/>
            <person name="Zhang Y.Q."/>
            <person name="Yu L.Y."/>
        </authorList>
    </citation>
    <scope>NUCLEOTIDE SEQUENCE [LARGE SCALE GENOMIC DNA]</scope>
    <source>
        <strain evidence="3 4">CPCC 204357</strain>
    </source>
</reference>
<dbReference type="PROSITE" id="PS50056">
    <property type="entry name" value="TYR_PHOSPHATASE_2"/>
    <property type="match status" value="1"/>
</dbReference>
<dbReference type="InterPro" id="IPR000387">
    <property type="entry name" value="Tyr_Pase_dom"/>
</dbReference>
<evidence type="ECO:0000313" key="4">
    <source>
        <dbReference type="Proteomes" id="UP000305792"/>
    </source>
</evidence>
<dbReference type="RefSeq" id="WP_136531171.1">
    <property type="nucleotide sequence ID" value="NZ_STGX01000014.1"/>
</dbReference>
<evidence type="ECO:0000256" key="1">
    <source>
        <dbReference type="ARBA" id="ARBA00009580"/>
    </source>
</evidence>
<dbReference type="Gene3D" id="3.90.190.10">
    <property type="entry name" value="Protein tyrosine phosphatase superfamily"/>
    <property type="match status" value="1"/>
</dbReference>
<name>A0A4S8PBM8_9ACTN</name>
<evidence type="ECO:0000313" key="3">
    <source>
        <dbReference type="EMBL" id="THV26542.1"/>
    </source>
</evidence>
<dbReference type="PANTHER" id="PTHR31126:SF1">
    <property type="entry name" value="TYROSINE SPECIFIC PROTEIN PHOSPHATASES DOMAIN-CONTAINING PROTEIN"/>
    <property type="match status" value="1"/>
</dbReference>
<feature type="domain" description="Tyrosine specific protein phosphatases" evidence="2">
    <location>
        <begin position="101"/>
        <end position="141"/>
    </location>
</feature>
<organism evidence="3 4">
    <name type="scientific">Glycomyces paridis</name>
    <dbReference type="NCBI Taxonomy" id="2126555"/>
    <lineage>
        <taxon>Bacteria</taxon>
        <taxon>Bacillati</taxon>
        <taxon>Actinomycetota</taxon>
        <taxon>Actinomycetes</taxon>
        <taxon>Glycomycetales</taxon>
        <taxon>Glycomycetaceae</taxon>
        <taxon>Glycomyces</taxon>
    </lineage>
</organism>
<dbReference type="OrthoDB" id="1188001at2"/>
<dbReference type="PROSITE" id="PS00383">
    <property type="entry name" value="TYR_PHOSPHATASE_1"/>
    <property type="match status" value="1"/>
</dbReference>
<dbReference type="InterPro" id="IPR026893">
    <property type="entry name" value="Tyr/Ser_Pase_IphP-type"/>
</dbReference>
<dbReference type="Pfam" id="PF13350">
    <property type="entry name" value="Y_phosphatase3"/>
    <property type="match status" value="1"/>
</dbReference>
<comment type="caution">
    <text evidence="3">The sequence shown here is derived from an EMBL/GenBank/DDBJ whole genome shotgun (WGS) entry which is preliminary data.</text>
</comment>
<dbReference type="EMBL" id="STGX01000014">
    <property type="protein sequence ID" value="THV26542.1"/>
    <property type="molecule type" value="Genomic_DNA"/>
</dbReference>
<gene>
    <name evidence="3" type="ORF">E9998_18480</name>
</gene>
<dbReference type="SUPFAM" id="SSF52799">
    <property type="entry name" value="(Phosphotyrosine protein) phosphatases II"/>
    <property type="match status" value="1"/>
</dbReference>
<dbReference type="InterPro" id="IPR016130">
    <property type="entry name" value="Tyr_Pase_AS"/>
</dbReference>